<gene>
    <name evidence="2" type="ORF">H4R20_006301</name>
</gene>
<protein>
    <submittedName>
        <fullName evidence="2">Uncharacterized protein</fullName>
    </submittedName>
</protein>
<evidence type="ECO:0000256" key="1">
    <source>
        <dbReference type="SAM" id="MobiDB-lite"/>
    </source>
</evidence>
<keyword evidence="3" id="KW-1185">Reference proteome</keyword>
<reference evidence="2" key="1">
    <citation type="submission" date="2022-07" db="EMBL/GenBank/DDBJ databases">
        <title>Phylogenomic reconstructions and comparative analyses of Kickxellomycotina fungi.</title>
        <authorList>
            <person name="Reynolds N.K."/>
            <person name="Stajich J.E."/>
            <person name="Barry K."/>
            <person name="Grigoriev I.V."/>
            <person name="Crous P."/>
            <person name="Smith M.E."/>
        </authorList>
    </citation>
    <scope>NUCLEOTIDE SEQUENCE</scope>
    <source>
        <strain evidence="2">NRRL 1565</strain>
    </source>
</reference>
<organism evidence="2 3">
    <name type="scientific">Coemansia guatemalensis</name>
    <dbReference type="NCBI Taxonomy" id="2761395"/>
    <lineage>
        <taxon>Eukaryota</taxon>
        <taxon>Fungi</taxon>
        <taxon>Fungi incertae sedis</taxon>
        <taxon>Zoopagomycota</taxon>
        <taxon>Kickxellomycotina</taxon>
        <taxon>Kickxellomycetes</taxon>
        <taxon>Kickxellales</taxon>
        <taxon>Kickxellaceae</taxon>
        <taxon>Coemansia</taxon>
    </lineage>
</organism>
<feature type="compositionally biased region" description="Low complexity" evidence="1">
    <location>
        <begin position="40"/>
        <end position="50"/>
    </location>
</feature>
<dbReference type="Proteomes" id="UP001140094">
    <property type="component" value="Unassembled WGS sequence"/>
</dbReference>
<proteinExistence type="predicted"/>
<dbReference type="AlphaFoldDB" id="A0A9W8HW70"/>
<name>A0A9W8HW70_9FUNG</name>
<sequence>MVPISFYTKPQRSAPDHASKKQKNTLSAEQIQALATLKQTSGTSSGSTSTPKRTARISPKIELMRLRARATGNSSIDMADRLYLSVVWKGKSTPVFINKSAMVGSSAMEFARNLHLSTLSSKVYRLKNLDGNVLLPSNKTFNELLDSNGEVSSKSDVELFNGCSLELICLNSPEST</sequence>
<dbReference type="OrthoDB" id="431929at2759"/>
<evidence type="ECO:0000313" key="2">
    <source>
        <dbReference type="EMBL" id="KAJ2794207.1"/>
    </source>
</evidence>
<feature type="region of interest" description="Disordered" evidence="1">
    <location>
        <begin position="37"/>
        <end position="56"/>
    </location>
</feature>
<evidence type="ECO:0000313" key="3">
    <source>
        <dbReference type="Proteomes" id="UP001140094"/>
    </source>
</evidence>
<comment type="caution">
    <text evidence="2">The sequence shown here is derived from an EMBL/GenBank/DDBJ whole genome shotgun (WGS) entry which is preliminary data.</text>
</comment>
<accession>A0A9W8HW70</accession>
<dbReference type="EMBL" id="JANBUO010002615">
    <property type="protein sequence ID" value="KAJ2794207.1"/>
    <property type="molecule type" value="Genomic_DNA"/>
</dbReference>
<feature type="region of interest" description="Disordered" evidence="1">
    <location>
        <begin position="1"/>
        <end position="25"/>
    </location>
</feature>